<proteinExistence type="predicted"/>
<feature type="non-terminal residue" evidence="1">
    <location>
        <position position="1"/>
    </location>
</feature>
<accession>A0A0F9DTY8</accession>
<reference evidence="1" key="1">
    <citation type="journal article" date="2015" name="Nature">
        <title>Complex archaea that bridge the gap between prokaryotes and eukaryotes.</title>
        <authorList>
            <person name="Spang A."/>
            <person name="Saw J.H."/>
            <person name="Jorgensen S.L."/>
            <person name="Zaremba-Niedzwiedzka K."/>
            <person name="Martijn J."/>
            <person name="Lind A.E."/>
            <person name="van Eijk R."/>
            <person name="Schleper C."/>
            <person name="Guy L."/>
            <person name="Ettema T.J."/>
        </authorList>
    </citation>
    <scope>NUCLEOTIDE SEQUENCE</scope>
</reference>
<feature type="non-terminal residue" evidence="1">
    <location>
        <position position="496"/>
    </location>
</feature>
<dbReference type="AlphaFoldDB" id="A0A0F9DTY8"/>
<comment type="caution">
    <text evidence="1">The sequence shown here is derived from an EMBL/GenBank/DDBJ whole genome shotgun (WGS) entry which is preliminary data.</text>
</comment>
<evidence type="ECO:0000313" key="1">
    <source>
        <dbReference type="EMBL" id="KKL15328.1"/>
    </source>
</evidence>
<name>A0A0F9DTY8_9ZZZZ</name>
<dbReference type="EMBL" id="LAZR01040100">
    <property type="protein sequence ID" value="KKL15328.1"/>
    <property type="molecule type" value="Genomic_DNA"/>
</dbReference>
<sequence>APSVMSPHELDEAHRAFAGLLASSAVGGVLFKTLGRPSFQLARQLGAEKATALTQARFIRAKTTGVTALGVFGAVAGESTEKEENFVMFALAAIPLGLTFHALKSIGAKTPEITDGPGRAAFYQQQRAARPFNRETTPVPEVRITRDRAIKIPLGREPRVRVGEEFAIVTNDIKLRTESNREGTGFGAIGTIPEGSKVSLANKFGVHTITFPNGETVFVKGSNLPLETLGLVGKEVVKIKADKPEIQATREAVQEQVDRVLDRENIFLEERAGEVERIEPPKAEPLVPEVLAERLDNYVRHQGDEVAIIIRNLETEPSKMVVVPGVETPARALTVAREIEGKDAIVAVHLRPDGRFDVAVGRKGSPLDNPNNFRQFTEEGYFAGQRISVDGKNLIYIGKTGEQSFVRVPGDPRLIKIDTKDIRRMKDVSVETQIPVPTAEKQLEGVITPEEIEVYKALREELHPTEPSTEARTFEQIRDIASTNGLELTRTASNTF</sequence>
<organism evidence="1">
    <name type="scientific">marine sediment metagenome</name>
    <dbReference type="NCBI Taxonomy" id="412755"/>
    <lineage>
        <taxon>unclassified sequences</taxon>
        <taxon>metagenomes</taxon>
        <taxon>ecological metagenomes</taxon>
    </lineage>
</organism>
<gene>
    <name evidence="1" type="ORF">LCGC14_2506700</name>
</gene>
<protein>
    <submittedName>
        <fullName evidence="1">Uncharacterized protein</fullName>
    </submittedName>
</protein>